<dbReference type="Gene3D" id="1.20.1390.10">
    <property type="entry name" value="PWI domain"/>
    <property type="match status" value="1"/>
</dbReference>
<dbReference type="InterPro" id="IPR036483">
    <property type="entry name" value="PWI_dom_sf"/>
</dbReference>
<protein>
    <recommendedName>
        <fullName evidence="2">PWI domain-containing protein</fullName>
    </recommendedName>
</protein>
<dbReference type="Proteomes" id="UP000245956">
    <property type="component" value="Unassembled WGS sequence"/>
</dbReference>
<evidence type="ECO:0000313" key="6">
    <source>
        <dbReference type="Proteomes" id="UP001287286"/>
    </source>
</evidence>
<dbReference type="AlphaFoldDB" id="A0A2U3DVK6"/>
<evidence type="ECO:0000256" key="1">
    <source>
        <dbReference type="ARBA" id="ARBA00022664"/>
    </source>
</evidence>
<sequence>MASKVDARLLKSTKFPPEFNQRVDMKKVNEQVMKKFVSHSRPVANAWSSHADWTLHRWIHKRIGEILNGEDDVLSDLCMNLLKARQFPDIKSIQIQLTGFLDKDTASFCKELWNMLLSAQSNKSGVPQELLEAKKLELMQKTRLRDEAIATTTVIPEIVGLAATVGRLPQDAVIVPFRTVDGEDMVVVARDPLPPARVVVVLETRMDVTATSHRRDVAVIRSRDVAQAVDHCLVHARARARVVPSHPVDALRLRLDRGTHERDRDLLAALAIDDVVIAAAVAADEVFPAVAVDPAATAAAAAAAAAEAEATAAIAAGRVAAVGAAVAVEAAAQTDDPLHTAATGMRDAAKVAGSAATAAVRTIAAPHAAKVDAMEVLDTETAGPLETKADMVGGVTVHPNLHPQAAVGAQLMFWKINDAQPRANRWRPLRRTTRWVAPLESAGEDLRLEGIALTYGASQLNRAQIDQGLLKDKLLQEKTLLLKKNKEEDTV</sequence>
<keyword evidence="6" id="KW-1185">Reference proteome</keyword>
<reference evidence="4 5" key="2">
    <citation type="journal article" date="2016" name="Front. Microbiol.">
        <title>Genome and transcriptome sequences reveal the specific parasitism of the nematophagous Purpureocillium lilacinum 36-1.</title>
        <authorList>
            <person name="Xie J."/>
            <person name="Li S."/>
            <person name="Mo C."/>
            <person name="Xiao X."/>
            <person name="Peng D."/>
            <person name="Wang G."/>
            <person name="Xiao Y."/>
        </authorList>
    </citation>
    <scope>NUCLEOTIDE SEQUENCE [LARGE SCALE GENOMIC DNA]</scope>
    <source>
        <strain evidence="4 5">36-1</strain>
    </source>
</reference>
<comment type="caution">
    <text evidence="4">The sequence shown here is derived from an EMBL/GenBank/DDBJ whole genome shotgun (WGS) entry which is preliminary data.</text>
</comment>
<dbReference type="GO" id="GO:0048024">
    <property type="term" value="P:regulation of mRNA splicing, via spliceosome"/>
    <property type="evidence" value="ECO:0007669"/>
    <property type="project" value="TreeGrafter"/>
</dbReference>
<dbReference type="GO" id="GO:0005681">
    <property type="term" value="C:spliceosomal complex"/>
    <property type="evidence" value="ECO:0007669"/>
    <property type="project" value="TreeGrafter"/>
</dbReference>
<dbReference type="PROSITE" id="PS51025">
    <property type="entry name" value="PWI"/>
    <property type="match status" value="1"/>
</dbReference>
<dbReference type="InterPro" id="IPR002483">
    <property type="entry name" value="PWI_dom"/>
</dbReference>
<dbReference type="SMART" id="SM00311">
    <property type="entry name" value="PWI"/>
    <property type="match status" value="1"/>
</dbReference>
<reference evidence="3" key="3">
    <citation type="submission" date="2023-11" db="EMBL/GenBank/DDBJ databases">
        <authorList>
            <person name="Beijen E."/>
            <person name="Ohm R.A."/>
        </authorList>
    </citation>
    <scope>NUCLEOTIDE SEQUENCE</scope>
    <source>
        <strain evidence="3">CBS 150709</strain>
    </source>
</reference>
<dbReference type="GO" id="GO:0003723">
    <property type="term" value="F:RNA binding"/>
    <property type="evidence" value="ECO:0007669"/>
    <property type="project" value="TreeGrafter"/>
</dbReference>
<feature type="domain" description="PWI" evidence="2">
    <location>
        <begin position="12"/>
        <end position="133"/>
    </location>
</feature>
<gene>
    <name evidence="4" type="ORF">PCL_05240</name>
    <name evidence="3" type="ORF">Purlil1_9408</name>
</gene>
<organism evidence="4 5">
    <name type="scientific">Purpureocillium lilacinum</name>
    <name type="common">Paecilomyces lilacinus</name>
    <dbReference type="NCBI Taxonomy" id="33203"/>
    <lineage>
        <taxon>Eukaryota</taxon>
        <taxon>Fungi</taxon>
        <taxon>Dikarya</taxon>
        <taxon>Ascomycota</taxon>
        <taxon>Pezizomycotina</taxon>
        <taxon>Sordariomycetes</taxon>
        <taxon>Hypocreomycetidae</taxon>
        <taxon>Hypocreales</taxon>
        <taxon>Ophiocordycipitaceae</taxon>
        <taxon>Purpureocillium</taxon>
    </lineage>
</organism>
<dbReference type="EMBL" id="LCWV01000026">
    <property type="protein sequence ID" value="PWI66275.1"/>
    <property type="molecule type" value="Genomic_DNA"/>
</dbReference>
<evidence type="ECO:0000313" key="5">
    <source>
        <dbReference type="Proteomes" id="UP000245956"/>
    </source>
</evidence>
<accession>A0A2U3DVK6</accession>
<proteinExistence type="predicted"/>
<evidence type="ECO:0000313" key="3">
    <source>
        <dbReference type="EMBL" id="KAK4086323.1"/>
    </source>
</evidence>
<reference evidence="4" key="1">
    <citation type="submission" date="2015-05" db="EMBL/GenBank/DDBJ databases">
        <authorList>
            <person name="Wang D.B."/>
            <person name="Wang M."/>
        </authorList>
    </citation>
    <scope>NUCLEOTIDE SEQUENCE</scope>
    <source>
        <strain evidence="4">36-1</strain>
    </source>
</reference>
<dbReference type="PANTHER" id="PTHR23148">
    <property type="entry name" value="SERINE/ARGININE REGULATED NUCLEAR MATRIX PROTEIN"/>
    <property type="match status" value="1"/>
</dbReference>
<dbReference type="InterPro" id="IPR052225">
    <property type="entry name" value="Ser/Arg_repetitive_matrix"/>
</dbReference>
<dbReference type="Proteomes" id="UP001287286">
    <property type="component" value="Unassembled WGS sequence"/>
</dbReference>
<keyword evidence="1" id="KW-0507">mRNA processing</keyword>
<dbReference type="PANTHER" id="PTHR23148:SF0">
    <property type="entry name" value="SERINE_ARGININE REPETITIVE MATRIX PROTEIN 1"/>
    <property type="match status" value="1"/>
</dbReference>
<dbReference type="Pfam" id="PF01480">
    <property type="entry name" value="PWI"/>
    <property type="match status" value="1"/>
</dbReference>
<dbReference type="SUPFAM" id="SSF101233">
    <property type="entry name" value="PWI domain"/>
    <property type="match status" value="2"/>
</dbReference>
<name>A0A2U3DVK6_PURLI</name>
<evidence type="ECO:0000313" key="4">
    <source>
        <dbReference type="EMBL" id="PWI66275.1"/>
    </source>
</evidence>
<dbReference type="GO" id="GO:0006397">
    <property type="term" value="P:mRNA processing"/>
    <property type="evidence" value="ECO:0007669"/>
    <property type="project" value="UniProtKB-KW"/>
</dbReference>
<dbReference type="EMBL" id="JAWRVI010000042">
    <property type="protein sequence ID" value="KAK4086323.1"/>
    <property type="molecule type" value="Genomic_DNA"/>
</dbReference>
<evidence type="ECO:0000259" key="2">
    <source>
        <dbReference type="PROSITE" id="PS51025"/>
    </source>
</evidence>
<reference evidence="3 6" key="4">
    <citation type="journal article" date="2024" name="Microbiol. Resour. Announc.">
        <title>Genome annotations for the ascomycete fungi Trichoderma harzianum, Trichoderma aggressivum, and Purpureocillium lilacinum.</title>
        <authorList>
            <person name="Beijen E.P.W."/>
            <person name="Ohm R.A."/>
        </authorList>
    </citation>
    <scope>NUCLEOTIDE SEQUENCE [LARGE SCALE GENOMIC DNA]</scope>
    <source>
        <strain evidence="3 6">CBS 150709</strain>
    </source>
</reference>